<dbReference type="Gene3D" id="3.30.1490.20">
    <property type="entry name" value="ATP-grasp fold, A domain"/>
    <property type="match status" value="1"/>
</dbReference>
<dbReference type="InterPro" id="IPR051538">
    <property type="entry name" value="Acyl-CoA_Synth/Transferase"/>
</dbReference>
<organism evidence="6">
    <name type="scientific">Wolinella succinogenes (strain ATCC 29543 / DSM 1740 / CCUG 13145 / JCM 31913 / LMG 7466 / NCTC 11488 / FDC 602W)</name>
    <name type="common">Vibrio succinogenes</name>
    <dbReference type="NCBI Taxonomy" id="273121"/>
    <lineage>
        <taxon>Bacteria</taxon>
        <taxon>Pseudomonadati</taxon>
        <taxon>Campylobacterota</taxon>
        <taxon>Epsilonproteobacteria</taxon>
        <taxon>Campylobacterales</taxon>
        <taxon>Helicobacteraceae</taxon>
        <taxon>Wolinella</taxon>
    </lineage>
</organism>
<dbReference type="Pfam" id="PF13549">
    <property type="entry name" value="ATP-grasp_5"/>
    <property type="match status" value="1"/>
</dbReference>
<dbReference type="EMBL" id="BX571659">
    <property type="protein sequence ID" value="CAE10130.1"/>
    <property type="molecule type" value="Genomic_DNA"/>
</dbReference>
<keyword evidence="1" id="KW-0436">Ligase</keyword>
<evidence type="ECO:0000313" key="5">
    <source>
        <dbReference type="EMBL" id="CAE10130.1"/>
    </source>
</evidence>
<protein>
    <recommendedName>
        <fullName evidence="4">CoA-binding domain-containing protein</fullName>
    </recommendedName>
</protein>
<dbReference type="RefSeq" id="WP_011138923.1">
    <property type="nucleotide sequence ID" value="NC_005090.1"/>
</dbReference>
<dbReference type="Pfam" id="PF13607">
    <property type="entry name" value="Succ_CoA_lig"/>
    <property type="match status" value="1"/>
</dbReference>
<dbReference type="SUPFAM" id="SSF52210">
    <property type="entry name" value="Succinyl-CoA synthetase domains"/>
    <property type="match status" value="2"/>
</dbReference>
<dbReference type="GO" id="GO:0005524">
    <property type="term" value="F:ATP binding"/>
    <property type="evidence" value="ECO:0007669"/>
    <property type="project" value="UniProtKB-KW"/>
</dbReference>
<gene>
    <name evidence="5" type="ordered locus">WS1029</name>
</gene>
<dbReference type="InterPro" id="IPR016102">
    <property type="entry name" value="Succinyl-CoA_synth-like"/>
</dbReference>
<dbReference type="PANTHER" id="PTHR43334">
    <property type="entry name" value="ACETATE--COA LIGASE [ADP-FORMING]"/>
    <property type="match status" value="1"/>
</dbReference>
<dbReference type="KEGG" id="wsu:WS1029"/>
<dbReference type="eggNOG" id="COG1042">
    <property type="taxonomic scope" value="Bacteria"/>
</dbReference>
<dbReference type="Gene3D" id="3.40.50.720">
    <property type="entry name" value="NAD(P)-binding Rossmann-like Domain"/>
    <property type="match status" value="1"/>
</dbReference>
<dbReference type="Proteomes" id="UP000000422">
    <property type="component" value="Chromosome"/>
</dbReference>
<evidence type="ECO:0000256" key="2">
    <source>
        <dbReference type="ARBA" id="ARBA00022741"/>
    </source>
</evidence>
<evidence type="ECO:0000256" key="3">
    <source>
        <dbReference type="ARBA" id="ARBA00022840"/>
    </source>
</evidence>
<dbReference type="Gene3D" id="3.40.50.261">
    <property type="entry name" value="Succinyl-CoA synthetase domains"/>
    <property type="match status" value="2"/>
</dbReference>
<proteinExistence type="predicted"/>
<dbReference type="SUPFAM" id="SSF51735">
    <property type="entry name" value="NAD(P)-binding Rossmann-fold domains"/>
    <property type="match status" value="1"/>
</dbReference>
<dbReference type="SMART" id="SM00881">
    <property type="entry name" value="CoA_binding"/>
    <property type="match status" value="1"/>
</dbReference>
<keyword evidence="3" id="KW-0067">ATP-binding</keyword>
<evidence type="ECO:0000256" key="1">
    <source>
        <dbReference type="ARBA" id="ARBA00022598"/>
    </source>
</evidence>
<name>Q7MRU7_WOLSU</name>
<dbReference type="Pfam" id="PF13380">
    <property type="entry name" value="CoA_binding_2"/>
    <property type="match status" value="1"/>
</dbReference>
<accession>Q7MRU7</accession>
<keyword evidence="2" id="KW-0547">Nucleotide-binding</keyword>
<dbReference type="HOGENOM" id="CLU_007415_2_2_7"/>
<dbReference type="Pfam" id="PF19045">
    <property type="entry name" value="Ligase_CoA_2"/>
    <property type="match status" value="1"/>
</dbReference>
<dbReference type="Gene3D" id="3.30.470.20">
    <property type="entry name" value="ATP-grasp fold, B domain"/>
    <property type="match status" value="1"/>
</dbReference>
<keyword evidence="6" id="KW-1185">Reference proteome</keyword>
<dbReference type="InterPro" id="IPR013815">
    <property type="entry name" value="ATP_grasp_subdomain_1"/>
</dbReference>
<sequence length="644" mass="71652">MTESELYSWLQRYEIQTPKHIRFGLNEEIDVDFFPAVLKVESSKVIHKSDVGGVVVGLHSNAELKEAKEMMIQSIASHGITLEERDGFIVSEMVMGDELYVGAVDDEIFDHVILFGKGGIYLELYKDIAYIDSEADEAEIIRAVKKTKFGKLFEGYRGSPHTLKEAVDVVKKVQKLLAENPQIIEFDLNPIKLTKRGLIAVDGRVKFRDKPKGPKSKRENRPLFLENRSVAIIGASTDESKVGYAIAKNAASFQGELYYVNPKGGELFGRPLFQNVEAIPGDVDMAVLVIPVSSVIPTIEKLVLKNLKNLVIITAGFKESGNEEDELKIAELAKKHNFNVIGPNCLGYYNAQSDLNLTFGSSNVHKGNLALISQSGAVLASLMDKAYSGNVGFSHLISAGNMVDLNFSEMVDMLVADPACEAISVYAEGIKNGKRFLRSIRRSHKKIYVFKTGKSEESKKAAFSHTGNLSGNYEMFKGLLEGVGVKMEDNIEALLFNPTYEVQKIAIITNAGGPATILTDYIIEKGKSLHALTKEEIERLDLAMPPHWSKNNPIDIIGDALPERYLKALEIVDEFEEIDLIYLLITPQFMTDALETVKLLKHKDWKHPVLPILLGGDMVEQAKQFCRSHKMQFFKTLQSATSFL</sequence>
<dbReference type="SUPFAM" id="SSF56059">
    <property type="entry name" value="Glutathione synthetase ATP-binding domain-like"/>
    <property type="match status" value="1"/>
</dbReference>
<dbReference type="STRING" id="273121.WS1029"/>
<dbReference type="InterPro" id="IPR043938">
    <property type="entry name" value="Ligase_CoA_dom"/>
</dbReference>
<dbReference type="InterPro" id="IPR032875">
    <property type="entry name" value="Succ_CoA_lig_flav_dom"/>
</dbReference>
<feature type="domain" description="CoA-binding" evidence="4">
    <location>
        <begin position="224"/>
        <end position="317"/>
    </location>
</feature>
<dbReference type="PANTHER" id="PTHR43334:SF1">
    <property type="entry name" value="3-HYDROXYPROPIONATE--COA LIGASE [ADP-FORMING]"/>
    <property type="match status" value="1"/>
</dbReference>
<dbReference type="GO" id="GO:0043758">
    <property type="term" value="F:acetate-CoA ligase (ADP-forming) activity"/>
    <property type="evidence" value="ECO:0007669"/>
    <property type="project" value="InterPro"/>
</dbReference>
<reference evidence="5 6" key="1">
    <citation type="journal article" date="2003" name="Proc. Natl. Acad. Sci. U.S.A.">
        <title>Complete genome sequence and analysis of Wolinella succinogenes.</title>
        <authorList>
            <person name="Baar C."/>
            <person name="Eppinger M."/>
            <person name="Raddatz G."/>
            <person name="Simon JM."/>
            <person name="Lanz C."/>
            <person name="Klimmek O."/>
            <person name="Nandakumar R."/>
            <person name="Gross R."/>
            <person name="Rosinus A."/>
            <person name="Keller H."/>
            <person name="Jagtap P."/>
            <person name="Linke B."/>
            <person name="Meyer F."/>
            <person name="Lederer H."/>
            <person name="Schuster S.C."/>
        </authorList>
    </citation>
    <scope>NUCLEOTIDE SEQUENCE [LARGE SCALE GENOMIC DNA]</scope>
    <source>
        <strain evidence="6">ATCC 29543 / DSM 1740 / CCUG 13145 / JCM 31913 / LMG 7466 / NCTC 11488 / FDC 602W</strain>
    </source>
</reference>
<evidence type="ECO:0000313" key="6">
    <source>
        <dbReference type="Proteomes" id="UP000000422"/>
    </source>
</evidence>
<dbReference type="InterPro" id="IPR036291">
    <property type="entry name" value="NAD(P)-bd_dom_sf"/>
</dbReference>
<dbReference type="InterPro" id="IPR003781">
    <property type="entry name" value="CoA-bd"/>
</dbReference>
<dbReference type="AlphaFoldDB" id="Q7MRU7"/>
<evidence type="ECO:0000259" key="4">
    <source>
        <dbReference type="SMART" id="SM00881"/>
    </source>
</evidence>